<dbReference type="Gene3D" id="3.40.50.300">
    <property type="entry name" value="P-loop containing nucleotide triphosphate hydrolases"/>
    <property type="match status" value="1"/>
</dbReference>
<keyword evidence="1 3" id="KW-0547">Nucleotide-binding</keyword>
<dbReference type="EMBL" id="JARXVC010000020">
    <property type="protein sequence ID" value="MDH6284303.1"/>
    <property type="molecule type" value="Genomic_DNA"/>
</dbReference>
<feature type="compositionally biased region" description="Polar residues" evidence="4">
    <location>
        <begin position="306"/>
        <end position="315"/>
    </location>
</feature>
<dbReference type="Proteomes" id="UP001160334">
    <property type="component" value="Unassembled WGS sequence"/>
</dbReference>
<gene>
    <name evidence="6" type="ORF">M2280_005561</name>
</gene>
<dbReference type="InterPro" id="IPR050206">
    <property type="entry name" value="FtsK/SpoIIIE/SftA"/>
</dbReference>
<feature type="domain" description="FtsK" evidence="5">
    <location>
        <begin position="47"/>
        <end position="236"/>
    </location>
</feature>
<dbReference type="PANTHER" id="PTHR22683:SF1">
    <property type="entry name" value="TYPE VII SECRETION SYSTEM PROTEIN ESSC"/>
    <property type="match status" value="1"/>
</dbReference>
<name>A0ABT6MIZ9_9NOCA</name>
<dbReference type="SUPFAM" id="SSF52540">
    <property type="entry name" value="P-loop containing nucleoside triphosphate hydrolases"/>
    <property type="match status" value="1"/>
</dbReference>
<accession>A0ABT6MIZ9</accession>
<reference evidence="6 7" key="1">
    <citation type="submission" date="2023-04" db="EMBL/GenBank/DDBJ databases">
        <title>Forest soil microbial communities from Buena Vista Peninsula, Colon Province, Panama.</title>
        <authorList>
            <person name="Bouskill N."/>
        </authorList>
    </citation>
    <scope>NUCLEOTIDE SEQUENCE [LARGE SCALE GENOMIC DNA]</scope>
    <source>
        <strain evidence="6 7">CFH S0262</strain>
    </source>
</reference>
<evidence type="ECO:0000313" key="7">
    <source>
        <dbReference type="Proteomes" id="UP001160334"/>
    </source>
</evidence>
<dbReference type="InterPro" id="IPR002543">
    <property type="entry name" value="FtsK_dom"/>
</dbReference>
<dbReference type="InterPro" id="IPR027417">
    <property type="entry name" value="P-loop_NTPase"/>
</dbReference>
<evidence type="ECO:0000313" key="6">
    <source>
        <dbReference type="EMBL" id="MDH6284303.1"/>
    </source>
</evidence>
<feature type="region of interest" description="Disordered" evidence="4">
    <location>
        <begin position="280"/>
        <end position="315"/>
    </location>
</feature>
<dbReference type="Pfam" id="PF01580">
    <property type="entry name" value="FtsK_SpoIIIE"/>
    <property type="match status" value="1"/>
</dbReference>
<evidence type="ECO:0000256" key="4">
    <source>
        <dbReference type="SAM" id="MobiDB-lite"/>
    </source>
</evidence>
<keyword evidence="2 3" id="KW-0067">ATP-binding</keyword>
<dbReference type="PANTHER" id="PTHR22683">
    <property type="entry name" value="SPORULATION PROTEIN RELATED"/>
    <property type="match status" value="1"/>
</dbReference>
<evidence type="ECO:0000256" key="3">
    <source>
        <dbReference type="PROSITE-ProRule" id="PRU00289"/>
    </source>
</evidence>
<evidence type="ECO:0000259" key="5">
    <source>
        <dbReference type="PROSITE" id="PS50901"/>
    </source>
</evidence>
<sequence length="315" mass="34047">MRCVPQPNQSDTAPAHLAFPPEGSAEFERFLSMARDGRIPLGTIDDGAEAVWDTQVEAHALLAGATGSGKTAAATLPIFAALCCPDVFDLIVVEPTGEFAWTAQFSNVRQITDLDEASACIETLRNELSDRHELIKRRQEPNLKLLRDMYARNPELEAEDGPAPKRLLVVLHDFDVRGLTEEAKAALLDVSRLSRAVEVNLLVTVQQPTSSILSTQLRNMLPFRLCFGNVDKPSSIATLGHDRAATGGSGGPAPRGRAWLCSGRTPQPDPVVQVPFLPMTTQPSPWDSSIELEGAEERATHHQPVSGDTNDGATS</sequence>
<feature type="binding site" evidence="3">
    <location>
        <begin position="64"/>
        <end position="71"/>
    </location>
    <ligand>
        <name>ATP</name>
        <dbReference type="ChEBI" id="CHEBI:30616"/>
    </ligand>
</feature>
<protein>
    <submittedName>
        <fullName evidence="6">DNA segregation ATPase FtsK/SpoIIIE-like protein</fullName>
    </submittedName>
</protein>
<evidence type="ECO:0000256" key="1">
    <source>
        <dbReference type="ARBA" id="ARBA00022741"/>
    </source>
</evidence>
<dbReference type="RefSeq" id="WP_280763531.1">
    <property type="nucleotide sequence ID" value="NZ_JARXVC010000020.1"/>
</dbReference>
<evidence type="ECO:0000256" key="2">
    <source>
        <dbReference type="ARBA" id="ARBA00022840"/>
    </source>
</evidence>
<keyword evidence="7" id="KW-1185">Reference proteome</keyword>
<proteinExistence type="predicted"/>
<dbReference type="PROSITE" id="PS50901">
    <property type="entry name" value="FTSK"/>
    <property type="match status" value="1"/>
</dbReference>
<comment type="caution">
    <text evidence="6">The sequence shown here is derived from an EMBL/GenBank/DDBJ whole genome shotgun (WGS) entry which is preliminary data.</text>
</comment>
<organism evidence="6 7">
    <name type="scientific">Prescottella agglutinans</name>
    <dbReference type="NCBI Taxonomy" id="1644129"/>
    <lineage>
        <taxon>Bacteria</taxon>
        <taxon>Bacillati</taxon>
        <taxon>Actinomycetota</taxon>
        <taxon>Actinomycetes</taxon>
        <taxon>Mycobacteriales</taxon>
        <taxon>Nocardiaceae</taxon>
        <taxon>Prescottella</taxon>
    </lineage>
</organism>